<reference evidence="1 2" key="1">
    <citation type="submission" date="2018-06" db="EMBL/GenBank/DDBJ databases">
        <authorList>
            <consortium name="Pathogen Informatics"/>
            <person name="Doyle S."/>
        </authorList>
    </citation>
    <scope>NUCLEOTIDE SEQUENCE [LARGE SCALE GENOMIC DNA]</scope>
    <source>
        <strain evidence="1 2">NCTC11155</strain>
    </source>
</reference>
<protein>
    <submittedName>
        <fullName evidence="1">Uncharacterized protein</fullName>
    </submittedName>
</protein>
<dbReference type="Proteomes" id="UP000254424">
    <property type="component" value="Unassembled WGS sequence"/>
</dbReference>
<evidence type="ECO:0000313" key="2">
    <source>
        <dbReference type="Proteomes" id="UP000254424"/>
    </source>
</evidence>
<accession>A0A380ZE35</accession>
<name>A0A380ZE35_9BACE</name>
<proteinExistence type="predicted"/>
<sequence length="33" mass="3951">MCQYANWLRYVWRSDLGIGTLRISHLYIVTLAH</sequence>
<dbReference type="EMBL" id="UFSX01000002">
    <property type="protein sequence ID" value="SUV43186.1"/>
    <property type="molecule type" value="Genomic_DNA"/>
</dbReference>
<gene>
    <name evidence="1" type="ORF">NCTC11155_02576</name>
</gene>
<dbReference type="AlphaFoldDB" id="A0A380ZE35"/>
<organism evidence="1 2">
    <name type="scientific">Bacteroides eggerthii</name>
    <dbReference type="NCBI Taxonomy" id="28111"/>
    <lineage>
        <taxon>Bacteria</taxon>
        <taxon>Pseudomonadati</taxon>
        <taxon>Bacteroidota</taxon>
        <taxon>Bacteroidia</taxon>
        <taxon>Bacteroidales</taxon>
        <taxon>Bacteroidaceae</taxon>
        <taxon>Bacteroides</taxon>
    </lineage>
</organism>
<evidence type="ECO:0000313" key="1">
    <source>
        <dbReference type="EMBL" id="SUV43186.1"/>
    </source>
</evidence>